<evidence type="ECO:0000313" key="7">
    <source>
        <dbReference type="Ensembl" id="ENSGACP00000030090.1"/>
    </source>
</evidence>
<reference evidence="7 8" key="1">
    <citation type="journal article" date="2021" name="G3 (Bethesda)">
        <title>Improved contiguity of the threespine stickleback genome using long-read sequencing.</title>
        <authorList>
            <person name="Nath S."/>
            <person name="Shaw D.E."/>
            <person name="White M.A."/>
        </authorList>
    </citation>
    <scope>NUCLEOTIDE SEQUENCE [LARGE SCALE GENOMIC DNA]</scope>
    <source>
        <strain evidence="7 8">Lake Benthic</strain>
    </source>
</reference>
<dbReference type="PRINTS" id="PR00661">
    <property type="entry name" value="ERMFAMILY"/>
</dbReference>
<dbReference type="GeneTree" id="ENSGT01090000260082"/>
<dbReference type="SUPFAM" id="SSF54236">
    <property type="entry name" value="Ubiquitin-like"/>
    <property type="match status" value="1"/>
</dbReference>
<dbReference type="InterPro" id="IPR008954">
    <property type="entry name" value="Moesin_tail_sf"/>
</dbReference>
<dbReference type="FunFam" id="3.10.20.90:FF:000013">
    <property type="entry name" value="radixin isoform X1"/>
    <property type="match status" value="1"/>
</dbReference>
<evidence type="ECO:0000256" key="2">
    <source>
        <dbReference type="ARBA" id="ARBA00022475"/>
    </source>
</evidence>
<dbReference type="GO" id="GO:0003779">
    <property type="term" value="F:actin binding"/>
    <property type="evidence" value="ECO:0007669"/>
    <property type="project" value="InterPro"/>
</dbReference>
<dbReference type="InterPro" id="IPR019748">
    <property type="entry name" value="FERM_central"/>
</dbReference>
<evidence type="ECO:0000259" key="6">
    <source>
        <dbReference type="PROSITE" id="PS50057"/>
    </source>
</evidence>
<dbReference type="FunFam" id="1.20.5.450:FF:000001">
    <property type="entry name" value="radixin isoform X2"/>
    <property type="match status" value="1"/>
</dbReference>
<comment type="subcellular location">
    <subcellularLocation>
        <location evidence="1">Cell membrane</location>
        <topology evidence="1">Peripheral membrane protein</topology>
    </subcellularLocation>
</comment>
<dbReference type="CDD" id="cd17187">
    <property type="entry name" value="FERM_F1_ERM"/>
    <property type="match status" value="1"/>
</dbReference>
<feature type="region of interest" description="Disordered" evidence="5">
    <location>
        <begin position="419"/>
        <end position="464"/>
    </location>
</feature>
<dbReference type="CDD" id="cd14473">
    <property type="entry name" value="FERM_B-lobe"/>
    <property type="match status" value="1"/>
</dbReference>
<evidence type="ECO:0000256" key="3">
    <source>
        <dbReference type="ARBA" id="ARBA00023136"/>
    </source>
</evidence>
<dbReference type="CDD" id="cd13194">
    <property type="entry name" value="FERM_C_ERM"/>
    <property type="match status" value="1"/>
</dbReference>
<organism evidence="7 8">
    <name type="scientific">Gasterosteus aculeatus aculeatus</name>
    <name type="common">three-spined stickleback</name>
    <dbReference type="NCBI Taxonomy" id="481459"/>
    <lineage>
        <taxon>Eukaryota</taxon>
        <taxon>Metazoa</taxon>
        <taxon>Chordata</taxon>
        <taxon>Craniata</taxon>
        <taxon>Vertebrata</taxon>
        <taxon>Euteleostomi</taxon>
        <taxon>Actinopterygii</taxon>
        <taxon>Neopterygii</taxon>
        <taxon>Teleostei</taxon>
        <taxon>Neoteleostei</taxon>
        <taxon>Acanthomorphata</taxon>
        <taxon>Eupercaria</taxon>
        <taxon>Perciformes</taxon>
        <taxon>Cottioidei</taxon>
        <taxon>Gasterosteales</taxon>
        <taxon>Gasterosteidae</taxon>
        <taxon>Gasterosteus</taxon>
    </lineage>
</organism>
<dbReference type="Pfam" id="PF00769">
    <property type="entry name" value="ERM_C"/>
    <property type="match status" value="1"/>
</dbReference>
<keyword evidence="4" id="KW-0175">Coiled coil</keyword>
<dbReference type="Gene3D" id="6.10.360.10">
    <property type="match status" value="1"/>
</dbReference>
<dbReference type="GO" id="GO:0005886">
    <property type="term" value="C:plasma membrane"/>
    <property type="evidence" value="ECO:0007669"/>
    <property type="project" value="UniProtKB-SubCell"/>
</dbReference>
<dbReference type="InterPro" id="IPR000798">
    <property type="entry name" value="Ez/rad/moesin-like"/>
</dbReference>
<dbReference type="PANTHER" id="PTHR23281">
    <property type="entry name" value="MERLIN/MOESIN/EZRIN/RADIXIN"/>
    <property type="match status" value="1"/>
</dbReference>
<accession>A0AAQ4NTW6</accession>
<sequence>MSIRHLVPPVAQCECFLWQINVRVTTMDAELEFAILPSTTGKQLFDQIVKTIGLRETWFFGLQYQDSKGFSTWLKLNKRVTAQDVKRDNPLLIKFRAKFYPEDVADELIQEATQRLFFLQVKECILNDDIYCPPETAVLLASYAVHVKQGDYRKDYHVSGYLAREKLLPQRVLEQHKLNKNQWEDRIQVLTLTKKIAQDLEMYGVNYFNIKNKKGSELWLGVDALGLNIYDKKDKMTPKIGFPWSEIRNISFNDKKFLIKPIDKKAPDFVFYVPRLRINKRILALCMGNHDLYMRRRKPDTIEVQQMKAQAREEKNKRQIERALLESEKKKRENAEKETEKIARETMELMERLRQIEEQTKRATELAELTSKISQLEDAKKKKDEEADRWQERATVVEADLERTKEELKTKLMGVHIQDSVHPPMHEHDETDESSAEASAELTSPDMVRDRSEEERVTEAHKNHRLQKKLKFLSTELAGAVDESKKTPNDLIHAENVKAGRDKYKTLRQIRRGNTKQRIDEFESM</sequence>
<evidence type="ECO:0000256" key="5">
    <source>
        <dbReference type="SAM" id="MobiDB-lite"/>
    </source>
</evidence>
<dbReference type="PROSITE" id="PS50057">
    <property type="entry name" value="FERM_3"/>
    <property type="match status" value="1"/>
</dbReference>
<dbReference type="Gene3D" id="3.10.20.90">
    <property type="entry name" value="Phosphatidylinositol 3-kinase Catalytic Subunit, Chain A, domain 1"/>
    <property type="match status" value="1"/>
</dbReference>
<dbReference type="Gene3D" id="1.20.5.450">
    <property type="match status" value="1"/>
</dbReference>
<dbReference type="InterPro" id="IPR014352">
    <property type="entry name" value="FERM/acyl-CoA-bd_prot_sf"/>
</dbReference>
<keyword evidence="8" id="KW-1185">Reference proteome</keyword>
<dbReference type="InterPro" id="IPR018979">
    <property type="entry name" value="FERM_N"/>
</dbReference>
<dbReference type="Pfam" id="PF09380">
    <property type="entry name" value="FERM_C"/>
    <property type="match status" value="1"/>
</dbReference>
<dbReference type="SUPFAM" id="SSF50729">
    <property type="entry name" value="PH domain-like"/>
    <property type="match status" value="1"/>
</dbReference>
<dbReference type="InterPro" id="IPR018980">
    <property type="entry name" value="FERM_PH-like_C"/>
</dbReference>
<evidence type="ECO:0000256" key="4">
    <source>
        <dbReference type="SAM" id="Coils"/>
    </source>
</evidence>
<dbReference type="InterPro" id="IPR011993">
    <property type="entry name" value="PH-like_dom_sf"/>
</dbReference>
<dbReference type="Ensembl" id="ENSGACT00000067494.1">
    <property type="protein sequence ID" value="ENSGACP00000030090.1"/>
    <property type="gene ID" value="ENSGACG00000018527.2"/>
</dbReference>
<dbReference type="InterPro" id="IPR019747">
    <property type="entry name" value="FERM_CS"/>
</dbReference>
<feature type="compositionally biased region" description="Basic and acidic residues" evidence="5">
    <location>
        <begin position="447"/>
        <end position="461"/>
    </location>
</feature>
<dbReference type="InterPro" id="IPR041789">
    <property type="entry name" value="ERM_FERM_C"/>
</dbReference>
<dbReference type="Pfam" id="PF09379">
    <property type="entry name" value="FERM_N"/>
    <property type="match status" value="1"/>
</dbReference>
<feature type="coiled-coil region" evidence="4">
    <location>
        <begin position="304"/>
        <end position="407"/>
    </location>
</feature>
<dbReference type="InterPro" id="IPR029071">
    <property type="entry name" value="Ubiquitin-like_domsf"/>
</dbReference>
<dbReference type="InterPro" id="IPR019749">
    <property type="entry name" value="Band_41_domain"/>
</dbReference>
<keyword evidence="3" id="KW-0472">Membrane</keyword>
<feature type="domain" description="FERM" evidence="6">
    <location>
        <begin position="20"/>
        <end position="297"/>
    </location>
</feature>
<reference evidence="7" key="3">
    <citation type="submission" date="2025-09" db="UniProtKB">
        <authorList>
            <consortium name="Ensembl"/>
        </authorList>
    </citation>
    <scope>IDENTIFICATION</scope>
</reference>
<dbReference type="InterPro" id="IPR000299">
    <property type="entry name" value="FERM_domain"/>
</dbReference>
<dbReference type="InterPro" id="IPR011259">
    <property type="entry name" value="ERM_C_dom"/>
</dbReference>
<evidence type="ECO:0000313" key="8">
    <source>
        <dbReference type="Proteomes" id="UP000007635"/>
    </source>
</evidence>
<dbReference type="SUPFAM" id="SSF47031">
    <property type="entry name" value="Second domain of FERM"/>
    <property type="match status" value="1"/>
</dbReference>
<dbReference type="FunFam" id="2.30.29.30:FF:000003">
    <property type="entry name" value="Radixin isoform 1"/>
    <property type="match status" value="1"/>
</dbReference>
<dbReference type="SUPFAM" id="SSF48678">
    <property type="entry name" value="Moesin tail domain"/>
    <property type="match status" value="1"/>
</dbReference>
<dbReference type="InterPro" id="IPR035963">
    <property type="entry name" value="FERM_2"/>
</dbReference>
<dbReference type="Gene3D" id="2.30.29.30">
    <property type="entry name" value="Pleckstrin-homology domain (PH domain)/Phosphotyrosine-binding domain (PTB)"/>
    <property type="match status" value="1"/>
</dbReference>
<proteinExistence type="predicted"/>
<dbReference type="SMART" id="SM00295">
    <property type="entry name" value="B41"/>
    <property type="match status" value="1"/>
</dbReference>
<dbReference type="Proteomes" id="UP000007635">
    <property type="component" value="Chromosome IV"/>
</dbReference>
<reference evidence="7" key="2">
    <citation type="submission" date="2025-08" db="UniProtKB">
        <authorList>
            <consortium name="Ensembl"/>
        </authorList>
    </citation>
    <scope>IDENTIFICATION</scope>
</reference>
<dbReference type="PROSITE" id="PS00660">
    <property type="entry name" value="FERM_1"/>
    <property type="match status" value="1"/>
</dbReference>
<dbReference type="Pfam" id="PF00373">
    <property type="entry name" value="FERM_M"/>
    <property type="match status" value="1"/>
</dbReference>
<dbReference type="AlphaFoldDB" id="A0AAQ4NTW6"/>
<dbReference type="SMART" id="SM01196">
    <property type="entry name" value="FERM_C"/>
    <property type="match status" value="1"/>
</dbReference>
<keyword evidence="2" id="KW-1003">Cell membrane</keyword>
<dbReference type="Gene3D" id="1.20.80.10">
    <property type="match status" value="1"/>
</dbReference>
<protein>
    <recommendedName>
        <fullName evidence="6">FERM domain-containing protein</fullName>
    </recommendedName>
</protein>
<dbReference type="PRINTS" id="PR00935">
    <property type="entry name" value="BAND41"/>
</dbReference>
<name>A0AAQ4NTW6_GASAC</name>
<dbReference type="InterPro" id="IPR011174">
    <property type="entry name" value="ERM"/>
</dbReference>
<evidence type="ECO:0000256" key="1">
    <source>
        <dbReference type="ARBA" id="ARBA00004202"/>
    </source>
</evidence>